<accession>A0A9P8W7X3</accession>
<evidence type="ECO:0000313" key="3">
    <source>
        <dbReference type="Proteomes" id="UP000777438"/>
    </source>
</evidence>
<feature type="transmembrane region" description="Helical" evidence="1">
    <location>
        <begin position="20"/>
        <end position="39"/>
    </location>
</feature>
<dbReference type="EMBL" id="JAGPYM010000007">
    <property type="protein sequence ID" value="KAH6892631.1"/>
    <property type="molecule type" value="Genomic_DNA"/>
</dbReference>
<gene>
    <name evidence="2" type="ORF">B0T10DRAFT_458339</name>
</gene>
<dbReference type="AlphaFoldDB" id="A0A9P8W7X3"/>
<proteinExistence type="predicted"/>
<evidence type="ECO:0000256" key="1">
    <source>
        <dbReference type="SAM" id="Phobius"/>
    </source>
</evidence>
<keyword evidence="1" id="KW-0472">Membrane</keyword>
<dbReference type="OrthoDB" id="3436860at2759"/>
<protein>
    <submittedName>
        <fullName evidence="2">Uncharacterized protein</fullName>
    </submittedName>
</protein>
<evidence type="ECO:0000313" key="2">
    <source>
        <dbReference type="EMBL" id="KAH6892631.1"/>
    </source>
</evidence>
<keyword evidence="3" id="KW-1185">Reference proteome</keyword>
<dbReference type="Proteomes" id="UP000777438">
    <property type="component" value="Unassembled WGS sequence"/>
</dbReference>
<comment type="caution">
    <text evidence="2">The sequence shown here is derived from an EMBL/GenBank/DDBJ whole genome shotgun (WGS) entry which is preliminary data.</text>
</comment>
<keyword evidence="1" id="KW-1133">Transmembrane helix</keyword>
<feature type="transmembrane region" description="Helical" evidence="1">
    <location>
        <begin position="51"/>
        <end position="69"/>
    </location>
</feature>
<organism evidence="2 3">
    <name type="scientific">Thelonectria olida</name>
    <dbReference type="NCBI Taxonomy" id="1576542"/>
    <lineage>
        <taxon>Eukaryota</taxon>
        <taxon>Fungi</taxon>
        <taxon>Dikarya</taxon>
        <taxon>Ascomycota</taxon>
        <taxon>Pezizomycotina</taxon>
        <taxon>Sordariomycetes</taxon>
        <taxon>Hypocreomycetidae</taxon>
        <taxon>Hypocreales</taxon>
        <taxon>Nectriaceae</taxon>
        <taxon>Thelonectria</taxon>
    </lineage>
</organism>
<sequence length="156" mass="17178">MGGFFSSHWFNPKFKFRVHIGQFVLVAVIVALAVAKIVTRPSYMPMNRMDIVGITMGMKTVIVLSYQLLTEHVSGLRKWGSLRAYAILNSLEVVFWAAVIGVTFYGISMICVGISCAFGWLIALASFVMVCVRQPAPDPEPPAMMPLCNALFAISN</sequence>
<feature type="transmembrane region" description="Helical" evidence="1">
    <location>
        <begin position="117"/>
        <end position="136"/>
    </location>
</feature>
<keyword evidence="1" id="KW-0812">Transmembrane</keyword>
<feature type="transmembrane region" description="Helical" evidence="1">
    <location>
        <begin position="84"/>
        <end position="105"/>
    </location>
</feature>
<name>A0A9P8W7X3_9HYPO</name>
<reference evidence="2 3" key="1">
    <citation type="journal article" date="2021" name="Nat. Commun.">
        <title>Genetic determinants of endophytism in the Arabidopsis root mycobiome.</title>
        <authorList>
            <person name="Mesny F."/>
            <person name="Miyauchi S."/>
            <person name="Thiergart T."/>
            <person name="Pickel B."/>
            <person name="Atanasova L."/>
            <person name="Karlsson M."/>
            <person name="Huettel B."/>
            <person name="Barry K.W."/>
            <person name="Haridas S."/>
            <person name="Chen C."/>
            <person name="Bauer D."/>
            <person name="Andreopoulos W."/>
            <person name="Pangilinan J."/>
            <person name="LaButti K."/>
            <person name="Riley R."/>
            <person name="Lipzen A."/>
            <person name="Clum A."/>
            <person name="Drula E."/>
            <person name="Henrissat B."/>
            <person name="Kohler A."/>
            <person name="Grigoriev I.V."/>
            <person name="Martin F.M."/>
            <person name="Hacquard S."/>
        </authorList>
    </citation>
    <scope>NUCLEOTIDE SEQUENCE [LARGE SCALE GENOMIC DNA]</scope>
    <source>
        <strain evidence="2 3">MPI-CAGE-CH-0241</strain>
    </source>
</reference>